<gene>
    <name evidence="1" type="ORF">EW640_07365</name>
</gene>
<dbReference type="KEGG" id="blut:EW640_07365"/>
<organism evidence="1 2">
    <name type="scientific">Brevibacterium luteolum</name>
    <dbReference type="NCBI Taxonomy" id="199591"/>
    <lineage>
        <taxon>Bacteria</taxon>
        <taxon>Bacillati</taxon>
        <taxon>Actinomycetota</taxon>
        <taxon>Actinomycetes</taxon>
        <taxon>Micrococcales</taxon>
        <taxon>Brevibacteriaceae</taxon>
        <taxon>Brevibacterium</taxon>
    </lineage>
</organism>
<dbReference type="RefSeq" id="WP_165883539.1">
    <property type="nucleotide sequence ID" value="NZ_CP035810.1"/>
</dbReference>
<proteinExistence type="predicted"/>
<protein>
    <submittedName>
        <fullName evidence="1">CDP-glycerol--glycerophosphate glycerophosphotransferase</fullName>
    </submittedName>
</protein>
<dbReference type="GO" id="GO:0016020">
    <property type="term" value="C:membrane"/>
    <property type="evidence" value="ECO:0007669"/>
    <property type="project" value="InterPro"/>
</dbReference>
<dbReference type="Pfam" id="PF04464">
    <property type="entry name" value="Glyphos_transf"/>
    <property type="match status" value="1"/>
</dbReference>
<dbReference type="EMBL" id="CP035810">
    <property type="protein sequence ID" value="QIN29107.1"/>
    <property type="molecule type" value="Genomic_DNA"/>
</dbReference>
<dbReference type="InterPro" id="IPR043148">
    <property type="entry name" value="TagF_C"/>
</dbReference>
<name>A0A6G8KWC2_9MICO</name>
<reference evidence="1 2" key="1">
    <citation type="submission" date="2019-02" db="EMBL/GenBank/DDBJ databases">
        <title>Complete Genome Sequence and Methylome Analysis of Brevibacterium luteolum NEB1784.</title>
        <authorList>
            <person name="Fomenkov A."/>
            <person name="Roberts R.J."/>
        </authorList>
    </citation>
    <scope>NUCLEOTIDE SEQUENCE [LARGE SCALE GENOMIC DNA]</scope>
    <source>
        <strain evidence="1 2">NEB1784</strain>
    </source>
</reference>
<dbReference type="InterPro" id="IPR007554">
    <property type="entry name" value="Glycerophosphate_synth"/>
</dbReference>
<keyword evidence="1" id="KW-0808">Transferase</keyword>
<dbReference type="Proteomes" id="UP000501518">
    <property type="component" value="Chromosome"/>
</dbReference>
<evidence type="ECO:0000313" key="2">
    <source>
        <dbReference type="Proteomes" id="UP000501518"/>
    </source>
</evidence>
<dbReference type="AlphaFoldDB" id="A0A6G8KWC2"/>
<sequence>MKDWLRQQATGVLKSQAWRRTRTWIRGYRAPAAGHEIDDILVPAEVVAYFGDHAEKIYQLEQWLPVLEELDKTHRVVLVFRKLNALRALKGRTKLQKVFIRRFDDLITLYYENAYALGLYVNNGVTNFQSLSYPPMVHVHVNHGESDKISMVSNQAKAYDKVFVAGQAAVERHRRALIDFNEANLVRVGRPQLDIPRISSLPPTSKRTVLYAPTWEGENDSNNYTSIDVYGPQIVEAVLALPNVRLVYKPHPRVQETQNSTMAEADAQIRALIADSNAAGGEHLVEMQGDILGMFDDLSLLITDISSVGLDFLYLHPEVPIVLTDRRTDRATLNAESPVSRAAPVIDESTIGQTVLLLQEAIEHDEFASARAEMRTFYFGDGEPGSSSQAFLSAIDQLVSDRRHQLRNYDVEGSNMEAAD</sequence>
<dbReference type="Gene3D" id="3.40.50.12580">
    <property type="match status" value="1"/>
</dbReference>
<evidence type="ECO:0000313" key="1">
    <source>
        <dbReference type="EMBL" id="QIN29107.1"/>
    </source>
</evidence>
<dbReference type="GO" id="GO:0047355">
    <property type="term" value="F:CDP-glycerol glycerophosphotransferase activity"/>
    <property type="evidence" value="ECO:0007669"/>
    <property type="project" value="InterPro"/>
</dbReference>
<accession>A0A6G8KWC2</accession>